<dbReference type="EMBL" id="WHWC01000007">
    <property type="protein sequence ID" value="KAG8379182.1"/>
    <property type="molecule type" value="Genomic_DNA"/>
</dbReference>
<reference evidence="3" key="1">
    <citation type="submission" date="2019-10" db="EMBL/GenBank/DDBJ databases">
        <authorList>
            <person name="Zhang R."/>
            <person name="Pan Y."/>
            <person name="Wang J."/>
            <person name="Ma R."/>
            <person name="Yu S."/>
        </authorList>
    </citation>
    <scope>NUCLEOTIDE SEQUENCE</scope>
    <source>
        <strain evidence="3">LA-IB0</strain>
        <tissue evidence="3">Leaf</tissue>
    </source>
</reference>
<gene>
    <name evidence="3" type="ORF">BUALT_Bualt07G0061600</name>
</gene>
<sequence length="892" mass="98670">MNGTITHSFKHNNLFRLRRKFTSSVALFEIPAIEYTENGSQLNPLHMLINPANLRGLTLTQTKVAHALLLKTHVLYSNIYAANNLLDSYSESSRMDCAFKLFDEIPLRNLVTWNLMIQGCNKNFLFDDAWRVFFRIHNMGLVMDEFTYGSVLSACGALEHVARGEQVYGLVMKNGFFLNGYVRAGMIDLFTKSSRVEDALKVLYDVQCENVVTWNAVVSGAVKNNDNLVALGIFSQMCRHSSLSPNAFTFSSVLTACAAVHELELGKSIHGRVIKCGNEADIFVGTSIVDLYAKSESMCDAVKQFKLMPMRNVVSWTAVISGFVQKGDSASAVRVLNDMQKMGEEINNFTVSSVLAACANPSMFGEALQIHCWIVKIGLYLDPVVKTSLINMYSKIGDINSSELAFFESRDLKQVGIWANMISAFAQNEVYEKAIVLFQRMLKEGIKPDKFIASSILSIIDSLTLGRQVHGYILKVGLVSDVSVGSSVLTMYSKCGNLEESLKSFEQLERKDKVSWTSMIAGFAEHGHADKAIQLFSEMRFEEFVPDEMILIAVLTACSVLPSLKLGRELHGFALRCGFSERTVIGGAVVNMYTKCGDLNSANIVFQKIPLKDKVSWSSLVSGFAQRGHIEEAFHLFEEMLLSDISVDAFTLSSLIRALAISNKPTVGTHLHAHIIKTGLESEPSIGSCLVMMYSKCGSIDDCDKVFQGIRNRDLVSWTTIIASYAHHGKGSDALHIFDLMKKSGIEPDDVTFVGVLSACSYAGLVEEGYIHLSSMFKDYGIHPGYKHYTCMVDLLGRAGRIEEAERFILNMPIEPDSSVWETLLAACKVHGNHELGKVAAEKIMELQPSDAGVFISLSNLCADAGEWEHVMKIRGSMEESGVRKEPGWSSV</sequence>
<dbReference type="Gene3D" id="1.25.40.10">
    <property type="entry name" value="Tetratricopeptide repeat domain"/>
    <property type="match status" value="7"/>
</dbReference>
<keyword evidence="4" id="KW-1185">Reference proteome</keyword>
<accession>A0AAV6XF68</accession>
<dbReference type="PROSITE" id="PS51375">
    <property type="entry name" value="PPR"/>
    <property type="match status" value="6"/>
</dbReference>
<dbReference type="GO" id="GO:0003729">
    <property type="term" value="F:mRNA binding"/>
    <property type="evidence" value="ECO:0007669"/>
    <property type="project" value="UniProtKB-ARBA"/>
</dbReference>
<name>A0AAV6XF68_9LAMI</name>
<evidence type="ECO:0000256" key="2">
    <source>
        <dbReference type="PROSITE-ProRule" id="PRU00708"/>
    </source>
</evidence>
<dbReference type="InterPro" id="IPR011990">
    <property type="entry name" value="TPR-like_helical_dom_sf"/>
</dbReference>
<dbReference type="FunFam" id="1.25.40.10:FF:000344">
    <property type="entry name" value="Pentatricopeptide repeat-containing protein"/>
    <property type="match status" value="1"/>
</dbReference>
<proteinExistence type="predicted"/>
<dbReference type="PANTHER" id="PTHR47926">
    <property type="entry name" value="PENTATRICOPEPTIDE REPEAT-CONTAINING PROTEIN"/>
    <property type="match status" value="1"/>
</dbReference>
<feature type="repeat" description="PPR" evidence="2">
    <location>
        <begin position="312"/>
        <end position="346"/>
    </location>
</feature>
<dbReference type="InterPro" id="IPR046848">
    <property type="entry name" value="E_motif"/>
</dbReference>
<dbReference type="Pfam" id="PF20431">
    <property type="entry name" value="E_motif"/>
    <property type="match status" value="1"/>
</dbReference>
<dbReference type="FunFam" id="1.25.40.10:FF:000073">
    <property type="entry name" value="Pentatricopeptide repeat-containing protein chloroplastic"/>
    <property type="match status" value="2"/>
</dbReference>
<evidence type="ECO:0000313" key="3">
    <source>
        <dbReference type="EMBL" id="KAG8379182.1"/>
    </source>
</evidence>
<feature type="repeat" description="PPR" evidence="2">
    <location>
        <begin position="613"/>
        <end position="647"/>
    </location>
</feature>
<feature type="repeat" description="PPR" evidence="2">
    <location>
        <begin position="109"/>
        <end position="143"/>
    </location>
</feature>
<dbReference type="AlphaFoldDB" id="A0AAV6XF68"/>
<dbReference type="Pfam" id="PF13041">
    <property type="entry name" value="PPR_2"/>
    <property type="match status" value="5"/>
</dbReference>
<dbReference type="InterPro" id="IPR002885">
    <property type="entry name" value="PPR_rpt"/>
</dbReference>
<dbReference type="FunFam" id="1.25.40.10:FF:000090">
    <property type="entry name" value="Pentatricopeptide repeat-containing protein, chloroplastic"/>
    <property type="match status" value="1"/>
</dbReference>
<comment type="caution">
    <text evidence="3">The sequence shown here is derived from an EMBL/GenBank/DDBJ whole genome shotgun (WGS) entry which is preliminary data.</text>
</comment>
<protein>
    <recommendedName>
        <fullName evidence="5">Pentatricopeptide repeat-containing protein</fullName>
    </recommendedName>
</protein>
<dbReference type="Proteomes" id="UP000826271">
    <property type="component" value="Unassembled WGS sequence"/>
</dbReference>
<dbReference type="PANTHER" id="PTHR47926:SF347">
    <property type="entry name" value="PENTATRICOPEPTIDE REPEAT-CONTAINING PROTEIN"/>
    <property type="match status" value="1"/>
</dbReference>
<feature type="repeat" description="PPR" evidence="2">
    <location>
        <begin position="714"/>
        <end position="748"/>
    </location>
</feature>
<dbReference type="Pfam" id="PF01535">
    <property type="entry name" value="PPR"/>
    <property type="match status" value="5"/>
</dbReference>
<feature type="repeat" description="PPR" evidence="2">
    <location>
        <begin position="512"/>
        <end position="546"/>
    </location>
</feature>
<evidence type="ECO:0000256" key="1">
    <source>
        <dbReference type="ARBA" id="ARBA00022737"/>
    </source>
</evidence>
<dbReference type="GO" id="GO:0009451">
    <property type="term" value="P:RNA modification"/>
    <property type="evidence" value="ECO:0007669"/>
    <property type="project" value="InterPro"/>
</dbReference>
<organism evidence="3 4">
    <name type="scientific">Buddleja alternifolia</name>
    <dbReference type="NCBI Taxonomy" id="168488"/>
    <lineage>
        <taxon>Eukaryota</taxon>
        <taxon>Viridiplantae</taxon>
        <taxon>Streptophyta</taxon>
        <taxon>Embryophyta</taxon>
        <taxon>Tracheophyta</taxon>
        <taxon>Spermatophyta</taxon>
        <taxon>Magnoliopsida</taxon>
        <taxon>eudicotyledons</taxon>
        <taxon>Gunneridae</taxon>
        <taxon>Pentapetalae</taxon>
        <taxon>asterids</taxon>
        <taxon>lamiids</taxon>
        <taxon>Lamiales</taxon>
        <taxon>Scrophulariaceae</taxon>
        <taxon>Buddlejeae</taxon>
        <taxon>Buddleja</taxon>
    </lineage>
</organism>
<dbReference type="InterPro" id="IPR046960">
    <property type="entry name" value="PPR_At4g14850-like_plant"/>
</dbReference>
<evidence type="ECO:0000313" key="4">
    <source>
        <dbReference type="Proteomes" id="UP000826271"/>
    </source>
</evidence>
<keyword evidence="1" id="KW-0677">Repeat</keyword>
<dbReference type="NCBIfam" id="TIGR00756">
    <property type="entry name" value="PPR"/>
    <property type="match status" value="6"/>
</dbReference>
<evidence type="ECO:0008006" key="5">
    <source>
        <dbReference type="Google" id="ProtNLM"/>
    </source>
</evidence>
<feature type="repeat" description="PPR" evidence="2">
    <location>
        <begin position="414"/>
        <end position="448"/>
    </location>
</feature>